<dbReference type="Proteomes" id="UP001500443">
    <property type="component" value="Unassembled WGS sequence"/>
</dbReference>
<reference evidence="2 3" key="1">
    <citation type="journal article" date="2019" name="Int. J. Syst. Evol. Microbiol.">
        <title>The Global Catalogue of Microorganisms (GCM) 10K type strain sequencing project: providing services to taxonomists for standard genome sequencing and annotation.</title>
        <authorList>
            <consortium name="The Broad Institute Genomics Platform"/>
            <consortium name="The Broad Institute Genome Sequencing Center for Infectious Disease"/>
            <person name="Wu L."/>
            <person name="Ma J."/>
        </authorList>
    </citation>
    <scope>NUCLEOTIDE SEQUENCE [LARGE SCALE GENOMIC DNA]</scope>
    <source>
        <strain evidence="2 3">JCM 15481</strain>
    </source>
</reference>
<name>A0ABN2YI28_9ACTN</name>
<sequence>MAAAWRPRGPGLPSPVAKRRARRAVPGGRLCQGGRMTVGFSGDVAEYYVQYRRGYPSEVLDIL</sequence>
<feature type="region of interest" description="Disordered" evidence="1">
    <location>
        <begin position="1"/>
        <end position="23"/>
    </location>
</feature>
<dbReference type="EMBL" id="BAAAPF010000103">
    <property type="protein sequence ID" value="GAA2127232.1"/>
    <property type="molecule type" value="Genomic_DNA"/>
</dbReference>
<evidence type="ECO:0000256" key="1">
    <source>
        <dbReference type="SAM" id="MobiDB-lite"/>
    </source>
</evidence>
<proteinExistence type="predicted"/>
<keyword evidence="3" id="KW-1185">Reference proteome</keyword>
<gene>
    <name evidence="2" type="ORF">GCM10009802_33660</name>
</gene>
<accession>A0ABN2YI28</accession>
<evidence type="ECO:0000313" key="2">
    <source>
        <dbReference type="EMBL" id="GAA2127232.1"/>
    </source>
</evidence>
<evidence type="ECO:0000313" key="3">
    <source>
        <dbReference type="Proteomes" id="UP001500443"/>
    </source>
</evidence>
<organism evidence="2 3">
    <name type="scientific">Streptomyces synnematoformans</name>
    <dbReference type="NCBI Taxonomy" id="415721"/>
    <lineage>
        <taxon>Bacteria</taxon>
        <taxon>Bacillati</taxon>
        <taxon>Actinomycetota</taxon>
        <taxon>Actinomycetes</taxon>
        <taxon>Kitasatosporales</taxon>
        <taxon>Streptomycetaceae</taxon>
        <taxon>Streptomyces</taxon>
    </lineage>
</organism>
<comment type="caution">
    <text evidence="2">The sequence shown here is derived from an EMBL/GenBank/DDBJ whole genome shotgun (WGS) entry which is preliminary data.</text>
</comment>
<protein>
    <submittedName>
        <fullName evidence="2">Uncharacterized protein</fullName>
    </submittedName>
</protein>